<reference evidence="2" key="1">
    <citation type="journal article" date="2019" name="Int. J. Syst. Evol. Microbiol.">
        <title>The Global Catalogue of Microorganisms (GCM) 10K type strain sequencing project: providing services to taxonomists for standard genome sequencing and annotation.</title>
        <authorList>
            <consortium name="The Broad Institute Genomics Platform"/>
            <consortium name="The Broad Institute Genome Sequencing Center for Infectious Disease"/>
            <person name="Wu L."/>
            <person name="Ma J."/>
        </authorList>
    </citation>
    <scope>NUCLEOTIDE SEQUENCE [LARGE SCALE GENOMIC DNA]</scope>
    <source>
        <strain evidence="2">JCM 18956</strain>
    </source>
</reference>
<dbReference type="RefSeq" id="WP_345377232.1">
    <property type="nucleotide sequence ID" value="NZ_BAABLM010000011.1"/>
</dbReference>
<dbReference type="EMBL" id="BAABLM010000011">
    <property type="protein sequence ID" value="GAA4685576.1"/>
    <property type="molecule type" value="Genomic_DNA"/>
</dbReference>
<protein>
    <recommendedName>
        <fullName evidence="3">DUF222 domain-containing protein</fullName>
    </recommendedName>
</protein>
<evidence type="ECO:0000313" key="2">
    <source>
        <dbReference type="Proteomes" id="UP001501295"/>
    </source>
</evidence>
<sequence length="146" mass="15494">MDEPVVAALREIRAAEAARILGLLPAGGLVDRAEGWAAAGVTQPEIVRLATDATVSDPTALALLGQAAARLGLTFASTQEARKAYVDDVLPDLAGSPYVGSLTFTLSNNFTDELTRNTRGRLGRLFRRRRDRPAANPSDPEAGPRV</sequence>
<dbReference type="Proteomes" id="UP001501295">
    <property type="component" value="Unassembled WGS sequence"/>
</dbReference>
<keyword evidence="2" id="KW-1185">Reference proteome</keyword>
<organism evidence="1 2">
    <name type="scientific">Frondihabitans cladoniiphilus</name>
    <dbReference type="NCBI Taxonomy" id="715785"/>
    <lineage>
        <taxon>Bacteria</taxon>
        <taxon>Bacillati</taxon>
        <taxon>Actinomycetota</taxon>
        <taxon>Actinomycetes</taxon>
        <taxon>Micrococcales</taxon>
        <taxon>Microbacteriaceae</taxon>
        <taxon>Frondihabitans</taxon>
    </lineage>
</organism>
<evidence type="ECO:0008006" key="3">
    <source>
        <dbReference type="Google" id="ProtNLM"/>
    </source>
</evidence>
<evidence type="ECO:0000313" key="1">
    <source>
        <dbReference type="EMBL" id="GAA4685576.1"/>
    </source>
</evidence>
<name>A0ABP8WBF8_9MICO</name>
<comment type="caution">
    <text evidence="1">The sequence shown here is derived from an EMBL/GenBank/DDBJ whole genome shotgun (WGS) entry which is preliminary data.</text>
</comment>
<accession>A0ABP8WBF8</accession>
<proteinExistence type="predicted"/>
<gene>
    <name evidence="1" type="ORF">GCM10025780_35000</name>
</gene>